<evidence type="ECO:0000256" key="2">
    <source>
        <dbReference type="SAM" id="MobiDB-lite"/>
    </source>
</evidence>
<organism evidence="3 4">
    <name type="scientific">Galemys pyrenaicus</name>
    <name type="common">Iberian desman</name>
    <name type="synonym">Pyrenean desman</name>
    <dbReference type="NCBI Taxonomy" id="202257"/>
    <lineage>
        <taxon>Eukaryota</taxon>
        <taxon>Metazoa</taxon>
        <taxon>Chordata</taxon>
        <taxon>Craniata</taxon>
        <taxon>Vertebrata</taxon>
        <taxon>Euteleostomi</taxon>
        <taxon>Mammalia</taxon>
        <taxon>Eutheria</taxon>
        <taxon>Laurasiatheria</taxon>
        <taxon>Eulipotyphla</taxon>
        <taxon>Talpidae</taxon>
        <taxon>Galemys</taxon>
    </lineage>
</organism>
<reference evidence="3" key="1">
    <citation type="journal article" date="2021" name="Evol. Appl.">
        <title>The genome of the Pyrenean desman and the effects of bottlenecks and inbreeding on the genomic landscape of an endangered species.</title>
        <authorList>
            <person name="Escoda L."/>
            <person name="Castresana J."/>
        </authorList>
    </citation>
    <scope>NUCLEOTIDE SEQUENCE</scope>
    <source>
        <strain evidence="3">IBE-C5619</strain>
    </source>
</reference>
<dbReference type="GO" id="GO:0019901">
    <property type="term" value="F:protein kinase binding"/>
    <property type="evidence" value="ECO:0007669"/>
    <property type="project" value="TreeGrafter"/>
</dbReference>
<feature type="coiled-coil region" evidence="1">
    <location>
        <begin position="204"/>
        <end position="252"/>
    </location>
</feature>
<dbReference type="Pfam" id="PF15358">
    <property type="entry name" value="TSKS"/>
    <property type="match status" value="2"/>
</dbReference>
<comment type="caution">
    <text evidence="3">The sequence shown here is derived from an EMBL/GenBank/DDBJ whole genome shotgun (WGS) entry which is preliminary data.</text>
</comment>
<dbReference type="PANTHER" id="PTHR14351:SF1">
    <property type="entry name" value="TESTIS-SPECIFIC SERINE KINASE SUBSTRATE"/>
    <property type="match status" value="1"/>
</dbReference>
<sequence>MASVVVKTIWQSKEIHEAGDPPAGVESRSQLVPEAPGGVISPAKGIAKKKKAVSFHGVEPRMSHEPMHWCLNLKRSSACTNVSLLNLAAMEPTDSSGTDSTTEDSGQLALPGPPASPTPPWAPDDPDITEILSGVNSGLVRAKDSITSLKEKTTRVNQHVQTLQVHSPVGEPVGQRGKAPITLAAEANPSPLLQSECSVLSENLERRRQEAEELEGYCSQLKENCRKVTRSVEDAEIKTNVLKQNSALLEEKLRYLQQQLQDETPRRQEAELQELEQKLEAGLSRHGLGPPSLPQGGSGPPGSPEDPPRSRSLASLGGWGMGPRAGEGPLASEQELQKVTAGLEELRREVSSLTARWHQEEGAVQEALRLLGGLGGRLDGFLGQWERAQREQAQTARGLQELRSRADELCTMVERSAVSVASLRSELEGLGPVKPILEELGRQFQSSRRGSDLSMSLDRSPQGSCARCASQGQQLSTESLQQLLERALTPLVDEVKQRGLAPACPSCQRLHKKILLRLRSSPQELERQALAKHVRAEALSSTLRLAQDEALRAKNLLLTDKMKPERLRAWEEGEILGTGPESPPPSIPARWHLAPSAPALRSLYREKVAALDYLHLKMCSLHDQLSNLPLEGSTGTMGGGSGGGTPPKRGGATPEQ</sequence>
<evidence type="ECO:0000313" key="3">
    <source>
        <dbReference type="EMBL" id="KAG8521446.1"/>
    </source>
</evidence>
<feature type="compositionally biased region" description="Pro residues" evidence="2">
    <location>
        <begin position="111"/>
        <end position="123"/>
    </location>
</feature>
<dbReference type="Proteomes" id="UP000700334">
    <property type="component" value="Unassembled WGS sequence"/>
</dbReference>
<name>A0A8J6AL63_GALPY</name>
<dbReference type="Gene3D" id="1.20.5.170">
    <property type="match status" value="1"/>
</dbReference>
<feature type="compositionally biased region" description="Low complexity" evidence="2">
    <location>
        <begin position="646"/>
        <end position="656"/>
    </location>
</feature>
<dbReference type="GO" id="GO:0016301">
    <property type="term" value="F:kinase activity"/>
    <property type="evidence" value="ECO:0007669"/>
    <property type="project" value="UniProtKB-KW"/>
</dbReference>
<gene>
    <name evidence="3" type="ORF">J0S82_017980</name>
</gene>
<dbReference type="InterPro" id="IPR028214">
    <property type="entry name" value="TSKS"/>
</dbReference>
<feature type="compositionally biased region" description="Gly residues" evidence="2">
    <location>
        <begin position="635"/>
        <end position="645"/>
    </location>
</feature>
<feature type="region of interest" description="Disordered" evidence="2">
    <location>
        <begin position="284"/>
        <end position="331"/>
    </location>
</feature>
<accession>A0A8J6AL63</accession>
<dbReference type="OrthoDB" id="9424665at2759"/>
<proteinExistence type="predicted"/>
<keyword evidence="4" id="KW-1185">Reference proteome</keyword>
<feature type="compositionally biased region" description="Low complexity" evidence="2">
    <location>
        <begin position="93"/>
        <end position="110"/>
    </location>
</feature>
<dbReference type="AlphaFoldDB" id="A0A8J6AL63"/>
<dbReference type="PANTHER" id="PTHR14351">
    <property type="entry name" value="TESTIS-SPECIFIC SERINE KINASE SUBSTRATE"/>
    <property type="match status" value="1"/>
</dbReference>
<evidence type="ECO:0000313" key="4">
    <source>
        <dbReference type="Proteomes" id="UP000700334"/>
    </source>
</evidence>
<protein>
    <submittedName>
        <fullName evidence="3">Testis-specific serine kinase substrate</fullName>
    </submittedName>
</protein>
<feature type="region of interest" description="Disordered" evidence="2">
    <location>
        <begin position="91"/>
        <end position="127"/>
    </location>
</feature>
<dbReference type="GO" id="GO:0005814">
    <property type="term" value="C:centriole"/>
    <property type="evidence" value="ECO:0007669"/>
    <property type="project" value="TreeGrafter"/>
</dbReference>
<dbReference type="EMBL" id="JAGFMF010011469">
    <property type="protein sequence ID" value="KAG8521446.1"/>
    <property type="molecule type" value="Genomic_DNA"/>
</dbReference>
<keyword evidence="3" id="KW-0418">Kinase</keyword>
<keyword evidence="3" id="KW-0808">Transferase</keyword>
<keyword evidence="1" id="KW-0175">Coiled coil</keyword>
<feature type="region of interest" description="Disordered" evidence="2">
    <location>
        <begin position="630"/>
        <end position="656"/>
    </location>
</feature>
<evidence type="ECO:0000256" key="1">
    <source>
        <dbReference type="SAM" id="Coils"/>
    </source>
</evidence>